<dbReference type="OrthoDB" id="532420at2759"/>
<name>A0A058ZBE6_FONAL</name>
<evidence type="ECO:0000256" key="6">
    <source>
        <dbReference type="ARBA" id="ARBA00048493"/>
    </source>
</evidence>
<dbReference type="PANTHER" id="PTHR11952:SF2">
    <property type="entry name" value="LD24639P"/>
    <property type="match status" value="1"/>
</dbReference>
<dbReference type="SUPFAM" id="SSF53448">
    <property type="entry name" value="Nucleotide-diphospho-sugar transferases"/>
    <property type="match status" value="1"/>
</dbReference>
<dbReference type="InterPro" id="IPR029044">
    <property type="entry name" value="Nucleotide-diphossugar_trans"/>
</dbReference>
<organism evidence="7">
    <name type="scientific">Fonticula alba</name>
    <name type="common">Slime mold</name>
    <dbReference type="NCBI Taxonomy" id="691883"/>
    <lineage>
        <taxon>Eukaryota</taxon>
        <taxon>Rotosphaerida</taxon>
        <taxon>Fonticulaceae</taxon>
        <taxon>Fonticula</taxon>
    </lineage>
</organism>
<evidence type="ECO:0000256" key="3">
    <source>
        <dbReference type="ARBA" id="ARBA00012457"/>
    </source>
</evidence>
<dbReference type="InterPro" id="IPR039741">
    <property type="entry name" value="UDP-sugar_pyrophosphorylase"/>
</dbReference>
<dbReference type="Proteomes" id="UP000030693">
    <property type="component" value="Unassembled WGS sequence"/>
</dbReference>
<dbReference type="GeneID" id="20525871"/>
<dbReference type="STRING" id="691883.A0A058ZBE6"/>
<evidence type="ECO:0000313" key="8">
    <source>
        <dbReference type="Proteomes" id="UP000030693"/>
    </source>
</evidence>
<evidence type="ECO:0000256" key="1">
    <source>
        <dbReference type="ARBA" id="ARBA00005208"/>
    </source>
</evidence>
<evidence type="ECO:0000256" key="2">
    <source>
        <dbReference type="ARBA" id="ARBA00010401"/>
    </source>
</evidence>
<dbReference type="AlphaFoldDB" id="A0A058ZBE6"/>
<dbReference type="GO" id="GO:0003977">
    <property type="term" value="F:UDP-N-acetylglucosamine diphosphorylase activity"/>
    <property type="evidence" value="ECO:0007669"/>
    <property type="project" value="UniProtKB-EC"/>
</dbReference>
<evidence type="ECO:0000256" key="5">
    <source>
        <dbReference type="ARBA" id="ARBA00022695"/>
    </source>
</evidence>
<dbReference type="RefSeq" id="XP_009493303.1">
    <property type="nucleotide sequence ID" value="XM_009495028.1"/>
</dbReference>
<reference evidence="7" key="1">
    <citation type="submission" date="2013-04" db="EMBL/GenBank/DDBJ databases">
        <title>The Genome Sequence of Fonticula alba ATCC 38817.</title>
        <authorList>
            <consortium name="The Broad Institute Genomics Platform"/>
            <person name="Russ C."/>
            <person name="Cuomo C."/>
            <person name="Burger G."/>
            <person name="Gray M.W."/>
            <person name="Holland P.W.H."/>
            <person name="King N."/>
            <person name="Lang F.B.F."/>
            <person name="Roger A.J."/>
            <person name="Ruiz-Trillo I."/>
            <person name="Brown M."/>
            <person name="Walker B."/>
            <person name="Young S."/>
            <person name="Zeng Q."/>
            <person name="Gargeya S."/>
            <person name="Fitzgerald M."/>
            <person name="Haas B."/>
            <person name="Abouelleil A."/>
            <person name="Allen A.W."/>
            <person name="Alvarado L."/>
            <person name="Arachchi H.M."/>
            <person name="Berlin A.M."/>
            <person name="Chapman S.B."/>
            <person name="Gainer-Dewar J."/>
            <person name="Goldberg J."/>
            <person name="Griggs A."/>
            <person name="Gujja S."/>
            <person name="Hansen M."/>
            <person name="Howarth C."/>
            <person name="Imamovic A."/>
            <person name="Ireland A."/>
            <person name="Larimer J."/>
            <person name="McCowan C."/>
            <person name="Murphy C."/>
            <person name="Pearson M."/>
            <person name="Poon T.W."/>
            <person name="Priest M."/>
            <person name="Roberts A."/>
            <person name="Saif S."/>
            <person name="Shea T."/>
            <person name="Sisk P."/>
            <person name="Sykes S."/>
            <person name="Wortman J."/>
            <person name="Nusbaum C."/>
            <person name="Birren B."/>
        </authorList>
    </citation>
    <scope>NUCLEOTIDE SEQUENCE [LARGE SCALE GENOMIC DNA]</scope>
    <source>
        <strain evidence="7">ATCC 38817</strain>
    </source>
</reference>
<evidence type="ECO:0000256" key="4">
    <source>
        <dbReference type="ARBA" id="ARBA00022679"/>
    </source>
</evidence>
<proteinExistence type="inferred from homology"/>
<dbReference type="EC" id="2.7.7.23" evidence="3"/>
<gene>
    <name evidence="7" type="ORF">H696_01146</name>
</gene>
<protein>
    <recommendedName>
        <fullName evidence="3">UDP-N-acetylglucosamine diphosphorylase</fullName>
        <ecNumber evidence="3">2.7.7.23</ecNumber>
    </recommendedName>
</protein>
<dbReference type="GO" id="GO:0006048">
    <property type="term" value="P:UDP-N-acetylglucosamine biosynthetic process"/>
    <property type="evidence" value="ECO:0007669"/>
    <property type="project" value="TreeGrafter"/>
</dbReference>
<keyword evidence="4" id="KW-0808">Transferase</keyword>
<keyword evidence="5" id="KW-0548">Nucleotidyltransferase</keyword>
<dbReference type="Gene3D" id="3.90.550.10">
    <property type="entry name" value="Spore Coat Polysaccharide Biosynthesis Protein SpsA, Chain A"/>
    <property type="match status" value="1"/>
</dbReference>
<sequence length="784" mass="82551">MTETCSQADGTSPRRCLLVGRPGPRGQDFILWPPVDLDPLDGQLCGLSRHLVAVTQLRPVSVLGHADANTLVVAICPTQAALLVRVGEHVAFTLVPAGLPDHGGFLSQCLRVVCLEADPGSHPAEMNIERALLQSVRNMLSGKPSTLTMQLAPYDVDLQALLAEWSRSSGDGHLAQRCSALWARNELHAPVLPLNAHPLLYFARSEAALPGSLGDERSAERKRLLEQLEAIPYGDLARGFAGLPWAELATQPDATLASVLTAPPADDGHPFYRQGAGADEQPTAPSPLPPGLVVDWTHVSDVELARAMDGQSDGGEARAAVAADTFADIASLEAMALSARDEGHTSTGQAASDGRRQCSARDLAGLTRLGSAEIASGRVAVVLLAGGQGTRLGHRGPKGTFSPAGLPSGKCIFRRHAERLLAASNRAQVVAQSAAQPSGPLSRHCRWVVLTSAETHHDTEAYFEAEDFFGLDRALVRFLTQASLPAVHLLDGTFILAEPYRLSTAPNGNGGLYEALARSGTLDWLEAGGVRHLQICGVDNLLTRAPCPGLVGMALAGGLRVASKAVPRVRPTEAVGVFAERHGRFGVVEYTELGADLAGAVADPATGRLAFDLANIGHQYMRLDVVRHLARLGAFHMLPFHKAQKRIAGLARAEAAGHRAASLCGLKLELFIFDTLPLVGTVTAGRAGVQLVRREAEFAPVKNADGPGAVDCPATAAGLLLDQCTAWLRDSGVQVDGSLRAEVAPRVSVAGEGLGAFAGLRLSVEPGRDAVFIDSREGLASLLQ</sequence>
<comment type="catalytic activity">
    <reaction evidence="6">
        <text>N-acetyl-alpha-D-glucosamine 1-phosphate + UTP + H(+) = UDP-N-acetyl-alpha-D-glucosamine + diphosphate</text>
        <dbReference type="Rhea" id="RHEA:13509"/>
        <dbReference type="ChEBI" id="CHEBI:15378"/>
        <dbReference type="ChEBI" id="CHEBI:33019"/>
        <dbReference type="ChEBI" id="CHEBI:46398"/>
        <dbReference type="ChEBI" id="CHEBI:57705"/>
        <dbReference type="ChEBI" id="CHEBI:57776"/>
        <dbReference type="EC" id="2.7.7.23"/>
    </reaction>
</comment>
<dbReference type="InterPro" id="IPR002618">
    <property type="entry name" value="UDPGP_fam"/>
</dbReference>
<keyword evidence="8" id="KW-1185">Reference proteome</keyword>
<dbReference type="PANTHER" id="PTHR11952">
    <property type="entry name" value="UDP- GLUCOSE PYROPHOSPHORYLASE"/>
    <property type="match status" value="1"/>
</dbReference>
<dbReference type="eggNOG" id="KOG2388">
    <property type="taxonomic scope" value="Eukaryota"/>
</dbReference>
<accession>A0A058ZBE6</accession>
<comment type="similarity">
    <text evidence="2">Belongs to the UDPGP type 1 family.</text>
</comment>
<dbReference type="Pfam" id="PF01704">
    <property type="entry name" value="UDPGP"/>
    <property type="match status" value="1"/>
</dbReference>
<comment type="pathway">
    <text evidence="1">Nucleotide-sugar biosynthesis; UDP-N-acetyl-alpha-D-glucosamine biosynthesis; UDP-N-acetyl-alpha-D-glucosamine from N-acetyl-alpha-D-glucosamine 1-phosphate: step 1/1.</text>
</comment>
<evidence type="ECO:0000313" key="7">
    <source>
        <dbReference type="EMBL" id="KCV71724.1"/>
    </source>
</evidence>
<dbReference type="EMBL" id="KB932202">
    <property type="protein sequence ID" value="KCV71724.1"/>
    <property type="molecule type" value="Genomic_DNA"/>
</dbReference>